<sequence length="443" mass="50770">MSQYIGLGLNRSNSNRFADRSTSTLKGVDRRIKGLEQQINIKDRQLEEQNAELLRRATDLERKHLEIQELSQYAKKWDEFKAFMDTALASTTAIENRTLRSDMDNLHAKYRVLQKRLKQAEDDLQEAHVEQAKAAESLRDVQASAFRFQDQPEWARESDEAIRAKLTNLEREARGWCSRNSVQALSTIRASPAQLETDWQHVMRFDEETFTRNDEHLPRLLLSALLMDYIYSRIFAKPLFFLRWRVAPEEPSSAVAGPGRQLHEPLAGMLDEMTQGNLEGSHAWRAHLLRLLDPNPRSDQPERPFLEATKRRTEEAREKAASQIMHDFLGSSAAFLLNPSPIDGRTLAELQHVFSTAAHLAYKLWLRKSYLSCTSIESIPVYRHDLQLKAHSLHNVQLDANEKALDGVPVRIVTHPGVLVTGNSDGSNYDVCRVWKEPVVWMG</sequence>
<feature type="coiled-coil region" evidence="1">
    <location>
        <begin position="25"/>
        <end position="70"/>
    </location>
</feature>
<evidence type="ECO:0000313" key="3">
    <source>
        <dbReference type="Proteomes" id="UP001149163"/>
    </source>
</evidence>
<dbReference type="AlphaFoldDB" id="A0A9W9LUW9"/>
<dbReference type="OrthoDB" id="4156714at2759"/>
<keyword evidence="3" id="KW-1185">Reference proteome</keyword>
<feature type="coiled-coil region" evidence="1">
    <location>
        <begin position="96"/>
        <end position="137"/>
    </location>
</feature>
<comment type="caution">
    <text evidence="2">The sequence shown here is derived from an EMBL/GenBank/DDBJ whole genome shotgun (WGS) entry which is preliminary data.</text>
</comment>
<reference evidence="2" key="1">
    <citation type="submission" date="2022-11" db="EMBL/GenBank/DDBJ databases">
        <authorList>
            <person name="Petersen C."/>
        </authorList>
    </citation>
    <scope>NUCLEOTIDE SEQUENCE</scope>
    <source>
        <strain evidence="2">IBT 26290</strain>
    </source>
</reference>
<dbReference type="Proteomes" id="UP001149163">
    <property type="component" value="Unassembled WGS sequence"/>
</dbReference>
<proteinExistence type="predicted"/>
<evidence type="ECO:0000256" key="1">
    <source>
        <dbReference type="SAM" id="Coils"/>
    </source>
</evidence>
<name>A0A9W9LUW9_9EURO</name>
<gene>
    <name evidence="2" type="ORF">N7482_002189</name>
</gene>
<reference evidence="2" key="2">
    <citation type="journal article" date="2023" name="IMA Fungus">
        <title>Comparative genomic study of the Penicillium genus elucidates a diverse pangenome and 15 lateral gene transfer events.</title>
        <authorList>
            <person name="Petersen C."/>
            <person name="Sorensen T."/>
            <person name="Nielsen M.R."/>
            <person name="Sondergaard T.E."/>
            <person name="Sorensen J.L."/>
            <person name="Fitzpatrick D.A."/>
            <person name="Frisvad J.C."/>
            <person name="Nielsen K.L."/>
        </authorList>
    </citation>
    <scope>NUCLEOTIDE SEQUENCE</scope>
    <source>
        <strain evidence="2">IBT 26290</strain>
    </source>
</reference>
<keyword evidence="1" id="KW-0175">Coiled coil</keyword>
<evidence type="ECO:0000313" key="2">
    <source>
        <dbReference type="EMBL" id="KAJ5176312.1"/>
    </source>
</evidence>
<accession>A0A9W9LUW9</accession>
<dbReference type="RefSeq" id="XP_056547920.1">
    <property type="nucleotide sequence ID" value="XM_056684314.1"/>
</dbReference>
<protein>
    <submittedName>
        <fullName evidence="2">Uncharacterized protein</fullName>
    </submittedName>
</protein>
<organism evidence="2 3">
    <name type="scientific">Penicillium canariense</name>
    <dbReference type="NCBI Taxonomy" id="189055"/>
    <lineage>
        <taxon>Eukaryota</taxon>
        <taxon>Fungi</taxon>
        <taxon>Dikarya</taxon>
        <taxon>Ascomycota</taxon>
        <taxon>Pezizomycotina</taxon>
        <taxon>Eurotiomycetes</taxon>
        <taxon>Eurotiomycetidae</taxon>
        <taxon>Eurotiales</taxon>
        <taxon>Aspergillaceae</taxon>
        <taxon>Penicillium</taxon>
    </lineage>
</organism>
<dbReference type="GeneID" id="81423490"/>
<dbReference type="EMBL" id="JAPQKN010000001">
    <property type="protein sequence ID" value="KAJ5176312.1"/>
    <property type="molecule type" value="Genomic_DNA"/>
</dbReference>